<dbReference type="EMBL" id="AZIL01000279">
    <property type="protein sequence ID" value="EWM28606.1"/>
    <property type="molecule type" value="Genomic_DNA"/>
</dbReference>
<dbReference type="InterPro" id="IPR018247">
    <property type="entry name" value="EF_Hand_1_Ca_BS"/>
</dbReference>
<dbReference type="Pfam" id="PF13328">
    <property type="entry name" value="HD_4"/>
    <property type="match status" value="1"/>
</dbReference>
<feature type="domain" description="EF-hand" evidence="3">
    <location>
        <begin position="260"/>
        <end position="295"/>
    </location>
</feature>
<dbReference type="CDD" id="cd05399">
    <property type="entry name" value="NT_Rel-Spo_like"/>
    <property type="match status" value="1"/>
</dbReference>
<dbReference type="Proteomes" id="UP000019335">
    <property type="component" value="Chromosome 4"/>
</dbReference>
<dbReference type="OrthoDB" id="191686at2759"/>
<dbReference type="Pfam" id="PF04607">
    <property type="entry name" value="RelA_SpoT"/>
    <property type="match status" value="1"/>
</dbReference>
<feature type="compositionally biased region" description="Polar residues" evidence="2">
    <location>
        <begin position="87"/>
        <end position="98"/>
    </location>
</feature>
<dbReference type="GO" id="GO:0015969">
    <property type="term" value="P:guanosine tetraphosphate metabolic process"/>
    <property type="evidence" value="ECO:0007669"/>
    <property type="project" value="InterPro"/>
</dbReference>
<dbReference type="Gene3D" id="1.10.238.10">
    <property type="entry name" value="EF-hand"/>
    <property type="match status" value="1"/>
</dbReference>
<dbReference type="GO" id="GO:0005509">
    <property type="term" value="F:calcium ion binding"/>
    <property type="evidence" value="ECO:0007669"/>
    <property type="project" value="InterPro"/>
</dbReference>
<dbReference type="SMART" id="SM00954">
    <property type="entry name" value="RelA_SpoT"/>
    <property type="match status" value="1"/>
</dbReference>
<feature type="region of interest" description="Disordered" evidence="2">
    <location>
        <begin position="77"/>
        <end position="126"/>
    </location>
</feature>
<dbReference type="PANTHER" id="PTHR21262">
    <property type="entry name" value="GUANOSINE-3',5'-BIS DIPHOSPHATE 3'-PYROPHOSPHOHYDROLASE"/>
    <property type="match status" value="1"/>
</dbReference>
<dbReference type="SUPFAM" id="SSF81301">
    <property type="entry name" value="Nucleotidyltransferase"/>
    <property type="match status" value="2"/>
</dbReference>
<dbReference type="InterPro" id="IPR011992">
    <property type="entry name" value="EF-hand-dom_pair"/>
</dbReference>
<proteinExistence type="predicted"/>
<evidence type="ECO:0000256" key="1">
    <source>
        <dbReference type="ARBA" id="ARBA00022837"/>
    </source>
</evidence>
<dbReference type="AlphaFoldDB" id="W7U6W9"/>
<dbReference type="Pfam" id="PF13202">
    <property type="entry name" value="EF-hand_5"/>
    <property type="match status" value="1"/>
</dbReference>
<gene>
    <name evidence="4" type="ORF">Naga_100009g26</name>
</gene>
<evidence type="ECO:0000313" key="4">
    <source>
        <dbReference type="EMBL" id="EWM28606.1"/>
    </source>
</evidence>
<dbReference type="Gene3D" id="3.30.460.10">
    <property type="entry name" value="Beta Polymerase, domain 2"/>
    <property type="match status" value="1"/>
</dbReference>
<sequence length="845" mass="93227">MTLCTDRPWGQPAELLGFPAPAGSPARLKLPDRQPSGNMVTNFKKKIRRSLQLLLLIPPLYRVNGWVSGSIQSLERHHHHAPRRRQPSANKVLSSPPTLHNIKAAVTPAPTDGSRNEYEDVRDDEDATELQKQITIELTDWVSEGEELWQEAFSTPRDEKRHRGKSEPGDNGMGHSTRPSNGLFTTVLGFRSAAHDDLSHGQAAHQLPVRLQREVNLVWYEIQRGDRMAYLRAEERDRVKQQLVVLAFFRTLFDHPSQVLNTQSAEACFQQADVNRDGQLSFEEFLRWYTASYDDQGPKSPEGRDSSEEEGGSTEETAGALVPFGQGAAARRLEGLSMTEVLRTFLAQKEHVSEAGPEADNKSEEQVLADLDRVIETTQVLLELEADVETVLAALATYFLGLDAEDSEDLTEKLAVVRSQCGPVVHQIVRDSTRLGGLFQASPETRQYRRNPREYYTMLDLDHRNAQLVRQHLVNENSDARAFVVHMAGLLHALRNQYRMPVHARHVLALESLQLYVPVASALGLGSRLKEMEELSYRALFPESYESFASWHKNFADLGQVALVIAKKKIAARIEADVQGLRRFLEGYEIHGRVKSVVSAFKKVYRKDKLPEELHDMLGLRVILFPSLGTGPRGRFLRGQLARKKNALPAWSTATTVALGDGASEGYGERGNVGGRNSDGTQRALGPAGATPVFSSPLPSASRLELEAWLCHQVHAVVASLWEEVPGRYKNYVDAPKPNGYRSLHTGVYLMEGGGTAEIQIRTAGMHAEAEDGIASHALYKAELQTRDQVEDFQEQLGAARAATPAGEAAAKTETGKPALLLPASASSASWAVTVALPGEASSGG</sequence>
<dbReference type="PROSITE" id="PS00018">
    <property type="entry name" value="EF_HAND_1"/>
    <property type="match status" value="1"/>
</dbReference>
<feature type="region of interest" description="Disordered" evidence="2">
    <location>
        <begin position="665"/>
        <end position="691"/>
    </location>
</feature>
<dbReference type="InterPro" id="IPR007685">
    <property type="entry name" value="RelA_SpoT"/>
</dbReference>
<evidence type="ECO:0000313" key="5">
    <source>
        <dbReference type="Proteomes" id="UP000019335"/>
    </source>
</evidence>
<dbReference type="SMART" id="SM00054">
    <property type="entry name" value="EFh"/>
    <property type="match status" value="1"/>
</dbReference>
<dbReference type="PANTHER" id="PTHR21262:SF12">
    <property type="entry name" value="GTP DIPHOSPHOKINASE CRSH, CHLOROPLASTIC-RELATED"/>
    <property type="match status" value="1"/>
</dbReference>
<dbReference type="PROSITE" id="PS50222">
    <property type="entry name" value="EF_HAND_2"/>
    <property type="match status" value="1"/>
</dbReference>
<feature type="compositionally biased region" description="Basic and acidic residues" evidence="2">
    <location>
        <begin position="156"/>
        <end position="168"/>
    </location>
</feature>
<feature type="region of interest" description="Disordered" evidence="2">
    <location>
        <begin position="152"/>
        <end position="179"/>
    </location>
</feature>
<protein>
    <submittedName>
        <fullName evidence="4">Ppgpp synthetase</fullName>
    </submittedName>
</protein>
<feature type="compositionally biased region" description="Gly residues" evidence="2">
    <location>
        <begin position="665"/>
        <end position="674"/>
    </location>
</feature>
<name>W7U6W9_9STRA</name>
<comment type="caution">
    <text evidence="4">The sequence shown here is derived from an EMBL/GenBank/DDBJ whole genome shotgun (WGS) entry which is preliminary data.</text>
</comment>
<evidence type="ECO:0000256" key="2">
    <source>
        <dbReference type="SAM" id="MobiDB-lite"/>
    </source>
</evidence>
<reference evidence="4 5" key="1">
    <citation type="journal article" date="2014" name="Mol. Plant">
        <title>Chromosome Scale Genome Assembly and Transcriptome Profiling of Nannochloropsis gaditana in Nitrogen Depletion.</title>
        <authorList>
            <person name="Corteggiani Carpinelli E."/>
            <person name="Telatin A."/>
            <person name="Vitulo N."/>
            <person name="Forcato C."/>
            <person name="D'Angelo M."/>
            <person name="Schiavon R."/>
            <person name="Vezzi A."/>
            <person name="Giacometti G.M."/>
            <person name="Morosinotto T."/>
            <person name="Valle G."/>
        </authorList>
    </citation>
    <scope>NUCLEOTIDE SEQUENCE [LARGE SCALE GENOMIC DNA]</scope>
    <source>
        <strain evidence="4 5">B-31</strain>
    </source>
</reference>
<feature type="compositionally biased region" description="Basic residues" evidence="2">
    <location>
        <begin position="77"/>
        <end position="86"/>
    </location>
</feature>
<dbReference type="SUPFAM" id="SSF109604">
    <property type="entry name" value="HD-domain/PDEase-like"/>
    <property type="match status" value="1"/>
</dbReference>
<feature type="region of interest" description="Disordered" evidence="2">
    <location>
        <begin position="293"/>
        <end position="321"/>
    </location>
</feature>
<dbReference type="InterPro" id="IPR043519">
    <property type="entry name" value="NT_sf"/>
</dbReference>
<accession>W7U6W9</accession>
<dbReference type="SUPFAM" id="SSF47473">
    <property type="entry name" value="EF-hand"/>
    <property type="match status" value="1"/>
</dbReference>
<organism evidence="4 5">
    <name type="scientific">Nannochloropsis gaditana</name>
    <dbReference type="NCBI Taxonomy" id="72520"/>
    <lineage>
        <taxon>Eukaryota</taxon>
        <taxon>Sar</taxon>
        <taxon>Stramenopiles</taxon>
        <taxon>Ochrophyta</taxon>
        <taxon>Eustigmatophyceae</taxon>
        <taxon>Eustigmatales</taxon>
        <taxon>Monodopsidaceae</taxon>
        <taxon>Nannochloropsis</taxon>
    </lineage>
</organism>
<dbReference type="InterPro" id="IPR002048">
    <property type="entry name" value="EF_hand_dom"/>
</dbReference>
<evidence type="ECO:0000259" key="3">
    <source>
        <dbReference type="PROSITE" id="PS50222"/>
    </source>
</evidence>
<keyword evidence="1" id="KW-0106">Calcium</keyword>
<dbReference type="Gene3D" id="1.10.3210.10">
    <property type="entry name" value="Hypothetical protein af1432"/>
    <property type="match status" value="1"/>
</dbReference>
<keyword evidence="5" id="KW-1185">Reference proteome</keyword>